<dbReference type="AlphaFoldDB" id="A0A9W6RGN7"/>
<proteinExistence type="predicted"/>
<evidence type="ECO:0000313" key="3">
    <source>
        <dbReference type="Proteomes" id="UP001165135"/>
    </source>
</evidence>
<dbReference type="GO" id="GO:0006189">
    <property type="term" value="P:'de novo' IMP biosynthetic process"/>
    <property type="evidence" value="ECO:0007669"/>
    <property type="project" value="InterPro"/>
</dbReference>
<feature type="domain" description="PurE" evidence="1">
    <location>
        <begin position="95"/>
        <end position="227"/>
    </location>
</feature>
<gene>
    <name evidence="2" type="ORF">Airi01_025470</name>
</gene>
<evidence type="ECO:0000313" key="2">
    <source>
        <dbReference type="EMBL" id="GLY74280.1"/>
    </source>
</evidence>
<accession>A0A9W6RGN7</accession>
<reference evidence="2" key="1">
    <citation type="submission" date="2023-03" db="EMBL/GenBank/DDBJ databases">
        <title>Actinoallomurus iriomotensis NBRC 103681.</title>
        <authorList>
            <person name="Ichikawa N."/>
            <person name="Sato H."/>
            <person name="Tonouchi N."/>
        </authorList>
    </citation>
    <scope>NUCLEOTIDE SEQUENCE</scope>
    <source>
        <strain evidence="2">NBRC 103681</strain>
    </source>
</reference>
<comment type="caution">
    <text evidence="2">The sequence shown here is derived from an EMBL/GenBank/DDBJ whole genome shotgun (WGS) entry which is preliminary data.</text>
</comment>
<protein>
    <submittedName>
        <fullName evidence="2">1-(5-phosphoribosyl)-5-amino-4-imidazole-carboxylate carboxylase</fullName>
    </submittedName>
</protein>
<dbReference type="InterPro" id="IPR039476">
    <property type="entry name" value="P2CMN_synthase_LarB"/>
</dbReference>
<sequence>MTVSQPDGVTDLGFARLDTARAARTGDPEVVFGQGKTPGQIVAALRALHEAHPDRAILATRLSEDALAACAEHLPDAVLDPVGRTAVLGRTETRGRVAVVAAGTSDLPVVRECATTIAVFGAEPDEIVDVGVAGIHRLLAQRDRIDEADVVVAVAGMEAALPSVLGGLVGVPLIAVPTSVGYGWNLEGVTAWLATVNSCAPGVVSVNVDNGFGAGVAAARIARRTARTAG</sequence>
<dbReference type="RefSeq" id="WP_285620021.1">
    <property type="nucleotide sequence ID" value="NZ_BSTJ01000002.1"/>
</dbReference>
<organism evidence="2 3">
    <name type="scientific">Actinoallomurus iriomotensis</name>
    <dbReference type="NCBI Taxonomy" id="478107"/>
    <lineage>
        <taxon>Bacteria</taxon>
        <taxon>Bacillati</taxon>
        <taxon>Actinomycetota</taxon>
        <taxon>Actinomycetes</taxon>
        <taxon>Streptosporangiales</taxon>
        <taxon>Thermomonosporaceae</taxon>
        <taxon>Actinoallomurus</taxon>
    </lineage>
</organism>
<evidence type="ECO:0000259" key="1">
    <source>
        <dbReference type="SMART" id="SM01001"/>
    </source>
</evidence>
<dbReference type="PANTHER" id="PTHR43064:SF1">
    <property type="entry name" value="SLL1489 PROTEIN"/>
    <property type="match status" value="1"/>
</dbReference>
<name>A0A9W6RGN7_9ACTN</name>
<dbReference type="NCBIfam" id="NF033503">
    <property type="entry name" value="LarB"/>
    <property type="match status" value="1"/>
</dbReference>
<dbReference type="GO" id="GO:0016787">
    <property type="term" value="F:hydrolase activity"/>
    <property type="evidence" value="ECO:0007669"/>
    <property type="project" value="InterPro"/>
</dbReference>
<dbReference type="EMBL" id="BSTJ01000002">
    <property type="protein sequence ID" value="GLY74280.1"/>
    <property type="molecule type" value="Genomic_DNA"/>
</dbReference>
<dbReference type="InterPro" id="IPR000031">
    <property type="entry name" value="PurE_dom"/>
</dbReference>
<dbReference type="Gene3D" id="3.40.50.1970">
    <property type="match status" value="1"/>
</dbReference>
<dbReference type="SMART" id="SM01001">
    <property type="entry name" value="AIRC"/>
    <property type="match status" value="1"/>
</dbReference>
<dbReference type="Proteomes" id="UP001165135">
    <property type="component" value="Unassembled WGS sequence"/>
</dbReference>
<dbReference type="SUPFAM" id="SSF52255">
    <property type="entry name" value="N5-CAIR mutase (phosphoribosylaminoimidazole carboxylase, PurE)"/>
    <property type="match status" value="1"/>
</dbReference>
<dbReference type="Pfam" id="PF00731">
    <property type="entry name" value="AIRC"/>
    <property type="match status" value="1"/>
</dbReference>
<dbReference type="PANTHER" id="PTHR43064">
    <property type="entry name" value="PHOSPHORIBOSYLAMINOIMIDAZOLE CARBOXYLASE-RELATED"/>
    <property type="match status" value="1"/>
</dbReference>